<keyword evidence="3" id="KW-1185">Reference proteome</keyword>
<dbReference type="Proteomes" id="UP001159364">
    <property type="component" value="Linkage Group LG03"/>
</dbReference>
<dbReference type="InterPro" id="IPR036691">
    <property type="entry name" value="Endo/exonu/phosph_ase_sf"/>
</dbReference>
<reference evidence="2 3" key="1">
    <citation type="submission" date="2021-09" db="EMBL/GenBank/DDBJ databases">
        <title>Genomic insights and catalytic innovation underlie evolution of tropane alkaloids biosynthesis.</title>
        <authorList>
            <person name="Wang Y.-J."/>
            <person name="Tian T."/>
            <person name="Huang J.-P."/>
            <person name="Huang S.-X."/>
        </authorList>
    </citation>
    <scope>NUCLEOTIDE SEQUENCE [LARGE SCALE GENOMIC DNA]</scope>
    <source>
        <strain evidence="2">KIB-2018</strain>
        <tissue evidence="2">Leaf</tissue>
    </source>
</reference>
<dbReference type="Gene3D" id="3.60.10.10">
    <property type="entry name" value="Endonuclease/exonuclease/phosphatase"/>
    <property type="match status" value="1"/>
</dbReference>
<feature type="compositionally biased region" description="Basic and acidic residues" evidence="1">
    <location>
        <begin position="19"/>
        <end position="29"/>
    </location>
</feature>
<protein>
    <submittedName>
        <fullName evidence="2">Uncharacterized protein</fullName>
    </submittedName>
</protein>
<feature type="compositionally biased region" description="Polar residues" evidence="1">
    <location>
        <begin position="33"/>
        <end position="54"/>
    </location>
</feature>
<evidence type="ECO:0000313" key="2">
    <source>
        <dbReference type="EMBL" id="KAJ8769927.1"/>
    </source>
</evidence>
<dbReference type="SUPFAM" id="SSF56219">
    <property type="entry name" value="DNase I-like"/>
    <property type="match status" value="1"/>
</dbReference>
<name>A0AAV8TSE9_9ROSI</name>
<organism evidence="2 3">
    <name type="scientific">Erythroxylum novogranatense</name>
    <dbReference type="NCBI Taxonomy" id="1862640"/>
    <lineage>
        <taxon>Eukaryota</taxon>
        <taxon>Viridiplantae</taxon>
        <taxon>Streptophyta</taxon>
        <taxon>Embryophyta</taxon>
        <taxon>Tracheophyta</taxon>
        <taxon>Spermatophyta</taxon>
        <taxon>Magnoliopsida</taxon>
        <taxon>eudicotyledons</taxon>
        <taxon>Gunneridae</taxon>
        <taxon>Pentapetalae</taxon>
        <taxon>rosids</taxon>
        <taxon>fabids</taxon>
        <taxon>Malpighiales</taxon>
        <taxon>Erythroxylaceae</taxon>
        <taxon>Erythroxylum</taxon>
    </lineage>
</organism>
<evidence type="ECO:0000256" key="1">
    <source>
        <dbReference type="SAM" id="MobiDB-lite"/>
    </source>
</evidence>
<gene>
    <name evidence="2" type="ORF">K2173_009009</name>
</gene>
<proteinExistence type="predicted"/>
<comment type="caution">
    <text evidence="2">The sequence shown here is derived from an EMBL/GenBank/DDBJ whole genome shotgun (WGS) entry which is preliminary data.</text>
</comment>
<sequence length="257" mass="29081">MEHGSIVGHEEEDDPITFEEGKKRPRSDPKSVSFVSGNRDSRETSNLQNASQGQEGDKLDLQVKSFLQNFIDLVVKEEGMKEWRLTSFYGFPERGHRWESWELLRGLNEGNVLPWICLGDLNELLSEDEKMGGEAHPRYLMNDFLQALLDCNLSDITVEGYQFLREKGRGTDHWVRERLNREWQRANALCKASHIINAGAGLVTQNNSRSGEVVVGSQWFCHVDAAIFDRMGQVGFGSIFRESNGTFVKAISGFIPG</sequence>
<accession>A0AAV8TSE9</accession>
<dbReference type="AlphaFoldDB" id="A0AAV8TSE9"/>
<evidence type="ECO:0000313" key="3">
    <source>
        <dbReference type="Proteomes" id="UP001159364"/>
    </source>
</evidence>
<feature type="region of interest" description="Disordered" evidence="1">
    <location>
        <begin position="1"/>
        <end position="55"/>
    </location>
</feature>
<dbReference type="EMBL" id="JAIWQS010000003">
    <property type="protein sequence ID" value="KAJ8769927.1"/>
    <property type="molecule type" value="Genomic_DNA"/>
</dbReference>